<proteinExistence type="inferred from homology"/>
<keyword evidence="4" id="KW-0804">Transcription</keyword>
<comment type="similarity">
    <text evidence="1">Belongs to the LysR transcriptional regulatory family.</text>
</comment>
<evidence type="ECO:0000259" key="5">
    <source>
        <dbReference type="PROSITE" id="PS50931"/>
    </source>
</evidence>
<dbReference type="Pfam" id="PF00126">
    <property type="entry name" value="HTH_1"/>
    <property type="match status" value="1"/>
</dbReference>
<dbReference type="InterPro" id="IPR036388">
    <property type="entry name" value="WH-like_DNA-bd_sf"/>
</dbReference>
<evidence type="ECO:0000256" key="4">
    <source>
        <dbReference type="ARBA" id="ARBA00023163"/>
    </source>
</evidence>
<dbReference type="SUPFAM" id="SSF46785">
    <property type="entry name" value="Winged helix' DNA-binding domain"/>
    <property type="match status" value="1"/>
</dbReference>
<keyword evidence="2" id="KW-0805">Transcription regulation</keyword>
<dbReference type="NCBIfam" id="NF008722">
    <property type="entry name" value="PRK11716.1"/>
    <property type="match status" value="1"/>
</dbReference>
<protein>
    <submittedName>
        <fullName evidence="6">HTH-type transcriptional activator IlvY</fullName>
    </submittedName>
</protein>
<dbReference type="AlphaFoldDB" id="A0A5P1R9D7"/>
<dbReference type="RefSeq" id="WP_138988587.1">
    <property type="nucleotide sequence ID" value="NZ_CP043869.1"/>
</dbReference>
<name>A0A5P1R9D7_9GAMM</name>
<dbReference type="PROSITE" id="PS50931">
    <property type="entry name" value="HTH_LYSR"/>
    <property type="match status" value="1"/>
</dbReference>
<dbReference type="OrthoDB" id="9803735at2"/>
<feature type="domain" description="HTH lysR-type" evidence="5">
    <location>
        <begin position="1"/>
        <end position="58"/>
    </location>
</feature>
<evidence type="ECO:0000256" key="2">
    <source>
        <dbReference type="ARBA" id="ARBA00023015"/>
    </source>
</evidence>
<dbReference type="Gene3D" id="1.10.10.10">
    <property type="entry name" value="Winged helix-like DNA-binding domain superfamily/Winged helix DNA-binding domain"/>
    <property type="match status" value="1"/>
</dbReference>
<dbReference type="CDD" id="cd08430">
    <property type="entry name" value="PBP2_IlvY"/>
    <property type="match status" value="1"/>
</dbReference>
<evidence type="ECO:0000313" key="7">
    <source>
        <dbReference type="Proteomes" id="UP000324760"/>
    </source>
</evidence>
<accession>A0A5P1R9D7</accession>
<dbReference type="KEGG" id="ncu:F0U83_05520"/>
<evidence type="ECO:0000313" key="6">
    <source>
        <dbReference type="EMBL" id="QEQ96207.1"/>
    </source>
</evidence>
<keyword evidence="3" id="KW-0238">DNA-binding</keyword>
<dbReference type="Pfam" id="PF03466">
    <property type="entry name" value="LysR_substrate"/>
    <property type="match status" value="1"/>
</dbReference>
<keyword evidence="7" id="KW-1185">Reference proteome</keyword>
<dbReference type="EMBL" id="CP043869">
    <property type="protein sequence ID" value="QEQ96207.1"/>
    <property type="molecule type" value="Genomic_DNA"/>
</dbReference>
<evidence type="ECO:0000256" key="1">
    <source>
        <dbReference type="ARBA" id="ARBA00009437"/>
    </source>
</evidence>
<dbReference type="InterPro" id="IPR036390">
    <property type="entry name" value="WH_DNA-bd_sf"/>
</dbReference>
<dbReference type="GO" id="GO:0003700">
    <property type="term" value="F:DNA-binding transcription factor activity"/>
    <property type="evidence" value="ECO:0007669"/>
    <property type="project" value="InterPro"/>
</dbReference>
<dbReference type="PANTHER" id="PTHR30126">
    <property type="entry name" value="HTH-TYPE TRANSCRIPTIONAL REGULATOR"/>
    <property type="match status" value="1"/>
</dbReference>
<reference evidence="6 7" key="1">
    <citation type="journal article" date="2019" name="Biochem. Eng. J.">
        <title>Metabolic engineering of the marine bacteria Neptunomonas concharum for the production of acetoin and meso-2,3-butanediol from acetate.</title>
        <authorList>
            <person name="Li W."/>
            <person name="Pu N."/>
            <person name="Liu C.-X."/>
            <person name="Yuan Q.-P."/>
            <person name="Li Z.-J."/>
        </authorList>
    </citation>
    <scope>NUCLEOTIDE SEQUENCE [LARGE SCALE GENOMIC DNA]</scope>
    <source>
        <strain evidence="6 7">JCM17730</strain>
    </source>
</reference>
<dbReference type="Gene3D" id="3.40.190.10">
    <property type="entry name" value="Periplasmic binding protein-like II"/>
    <property type="match status" value="2"/>
</dbReference>
<dbReference type="InterPro" id="IPR037404">
    <property type="entry name" value="IlvY_PBP2"/>
</dbReference>
<evidence type="ECO:0000256" key="3">
    <source>
        <dbReference type="ARBA" id="ARBA00023125"/>
    </source>
</evidence>
<dbReference type="Proteomes" id="UP000324760">
    <property type="component" value="Chromosome"/>
</dbReference>
<gene>
    <name evidence="6" type="primary">ilvY</name>
    <name evidence="6" type="ORF">F0U83_05520</name>
</gene>
<dbReference type="SUPFAM" id="SSF53850">
    <property type="entry name" value="Periplasmic binding protein-like II"/>
    <property type="match status" value="1"/>
</dbReference>
<sequence length="295" mass="32257">MDTKTLKHFLALADTLHFGRASAACFISISALSRNIRQLEDELGVVLFQRDNRSVVLTSEGEKFVLYSREAISRWDMIRNELAGSGNQLHGEVSLYCSVTAVYSILFDLFSRFRNNYPSIEIKLHTGDPEHAIARVIGGEDDISIAACPATLPRGLAFQPITVSPLVFIAPAEQTDLDLPTIAPNSPEEWAKVPMVLSEGGLARNRIDAWFKKMGINPRVYAQVAGNEAIVSMVSLGLGVGVVPKIVLENSPVATRVKILDVQPALQPYDVGMFALQRSLKNPLVNAVWSLVGES</sequence>
<dbReference type="GO" id="GO:0000976">
    <property type="term" value="F:transcription cis-regulatory region binding"/>
    <property type="evidence" value="ECO:0007669"/>
    <property type="project" value="TreeGrafter"/>
</dbReference>
<dbReference type="InterPro" id="IPR000847">
    <property type="entry name" value="LysR_HTH_N"/>
</dbReference>
<organism evidence="6 7">
    <name type="scientific">Neptunomonas concharum</name>
    <dbReference type="NCBI Taxonomy" id="1031538"/>
    <lineage>
        <taxon>Bacteria</taxon>
        <taxon>Pseudomonadati</taxon>
        <taxon>Pseudomonadota</taxon>
        <taxon>Gammaproteobacteria</taxon>
        <taxon>Oceanospirillales</taxon>
        <taxon>Oceanospirillaceae</taxon>
        <taxon>Neptunomonas</taxon>
    </lineage>
</organism>
<dbReference type="InterPro" id="IPR005119">
    <property type="entry name" value="LysR_subst-bd"/>
</dbReference>
<dbReference type="PANTHER" id="PTHR30126:SF81">
    <property type="entry name" value="HTH-TYPE TRANSCRIPTIONAL REGULATOR ILVY"/>
    <property type="match status" value="1"/>
</dbReference>
<dbReference type="FunFam" id="1.10.10.10:FF:000001">
    <property type="entry name" value="LysR family transcriptional regulator"/>
    <property type="match status" value="1"/>
</dbReference>